<feature type="transmembrane region" description="Helical" evidence="3">
    <location>
        <begin position="533"/>
        <end position="556"/>
    </location>
</feature>
<evidence type="ECO:0000313" key="5">
    <source>
        <dbReference type="EMBL" id="URN93075.1"/>
    </source>
</evidence>
<feature type="transmembrane region" description="Helical" evidence="3">
    <location>
        <begin position="562"/>
        <end position="582"/>
    </location>
</feature>
<feature type="coiled-coil region" evidence="1">
    <location>
        <begin position="194"/>
        <end position="248"/>
    </location>
</feature>
<sequence>MKLLELNINGFGKLQDVTLQLDAPLVVVYGHNEAGKSTLFQFIYTMLFGFSRKNQVGRFLEPVYGGSHGGSIVFVTDNDEIYQLTRYREQHQGKAQLARAQKDHKNERYIPITTSTIVEQANLERNFLSGINARLFQQLSAITLNELQATSVMTESELSQYLYHASWESGKQVAELEKQLIAEQDKLFKPRGQNQLLIQELKQYEQLQQQYKQVEMELEQYNAVQLEIEQCDRRYEELQVQLTKQQTIVQLMNRVVSQRGWWLEQQEVSWQLEQLQYVRAMPNGFTQHVEQIVASDHLISNELIQFQVAEEQLELQIAAINVNDDMISRAATVDHYIQLSSVITEQQSQLAIRQDELQQLEQVIVELQQQLPSYWTKEQLRQLNPTAQQLAEYERLLSSMQQLQLEQQRLGQDQMKYDQELLALDQQMILTKNQQDQLDQELKAVRLKHRLLPQTRAELHEATIILDEAYRQYDYERMNEISTERNISSQSDSVITSRSHGSSRTNNNSRAQVANRTHNTNRSKRNQFVSMRIMMQSTLSVILVILTLLVSTKVMLASWNSWLSPILIIVTLIAVLMTGMVWSGRNGRKGLRNSETGDDQAEGMKGLYRALSLIVELNQPINDSNYYEHRRDLKEQISFLQLLLQKREQLVQQALIVEQQAEHLELDQHSIDKQLQQLQDQQDQVNEQWLRLAEQLQLPSQCECDDFREVTKLYRNIQHHYSNYDKQQMLIAQYEKQIDQYVDDVYELTQAVWLEPLPEGSQQLQLSNMRSQIQIQKDKLAERAALQLQLQKLHEQQLVKQQELQQLHNQLAQYYEQSQTTTIGELLAIVEHLKAYELWQVQYERLALQRKAGLTVEEVDDLDRMFTQYDEDGIREKAISEQQSLDDLHAEQQHIIEQKGRLLQQRERLVSSDEHQQLQLKKEAVISQIEAYVAQYMKLSISKLLIKNTKEKYEQERQPAVLLKASQYFAKLTNGSYTQIIGNAERGTLQLRASNGALVESELLSRGTSELLYLCIRLAIHEAAVNHINLPLVLDDPCVNFDMVRLQAAMELLSEVSRDRQLLYFTCHPYTRDQLQAVAVDAIAVQMER</sequence>
<feature type="region of interest" description="Disordered" evidence="2">
    <location>
        <begin position="484"/>
        <end position="525"/>
    </location>
</feature>
<organism evidence="5 6">
    <name type="scientific">Candidatus Pristimantibacillus lignocellulolyticus</name>
    <dbReference type="NCBI Taxonomy" id="2994561"/>
    <lineage>
        <taxon>Bacteria</taxon>
        <taxon>Bacillati</taxon>
        <taxon>Bacillota</taxon>
        <taxon>Bacilli</taxon>
        <taxon>Bacillales</taxon>
        <taxon>Paenibacillaceae</taxon>
        <taxon>Candidatus Pristimantibacillus</taxon>
    </lineage>
</organism>
<feature type="compositionally biased region" description="Polar residues" evidence="2">
    <location>
        <begin position="484"/>
        <end position="518"/>
    </location>
</feature>
<dbReference type="Proteomes" id="UP001056756">
    <property type="component" value="Chromosome"/>
</dbReference>
<dbReference type="AlphaFoldDB" id="A0A9J6ZAJ1"/>
<keyword evidence="3" id="KW-0812">Transmembrane</keyword>
<feature type="coiled-coil region" evidence="1">
    <location>
        <begin position="724"/>
        <end position="751"/>
    </location>
</feature>
<dbReference type="InterPro" id="IPR027417">
    <property type="entry name" value="P-loop_NTPase"/>
</dbReference>
<dbReference type="KEGG" id="plig:NAG76_14640"/>
<proteinExistence type="predicted"/>
<feature type="coiled-coil region" evidence="1">
    <location>
        <begin position="640"/>
        <end position="695"/>
    </location>
</feature>
<feature type="coiled-coil region" evidence="1">
    <location>
        <begin position="776"/>
        <end position="810"/>
    </location>
</feature>
<evidence type="ECO:0000259" key="4">
    <source>
        <dbReference type="Pfam" id="PF13514"/>
    </source>
</evidence>
<dbReference type="SUPFAM" id="SSF52540">
    <property type="entry name" value="P-loop containing nucleoside triphosphate hydrolases"/>
    <property type="match status" value="1"/>
</dbReference>
<keyword evidence="3" id="KW-0472">Membrane</keyword>
<feature type="coiled-coil region" evidence="1">
    <location>
        <begin position="343"/>
        <end position="413"/>
    </location>
</feature>
<dbReference type="PANTHER" id="PTHR41259">
    <property type="entry name" value="DOUBLE-STRAND BREAK REPAIR RAD50 ATPASE, PUTATIVE-RELATED"/>
    <property type="match status" value="1"/>
</dbReference>
<dbReference type="PANTHER" id="PTHR41259:SF1">
    <property type="entry name" value="DOUBLE-STRAND BREAK REPAIR RAD50 ATPASE, PUTATIVE-RELATED"/>
    <property type="match status" value="1"/>
</dbReference>
<reference evidence="5" key="1">
    <citation type="submission" date="2022-05" db="EMBL/GenBank/DDBJ databases">
        <title>Novel bacterial taxa in a minimal lignocellulolytic consortium and its capacity to transform plastics disclosed by genome-resolved metagenomics.</title>
        <authorList>
            <person name="Rodriguez C.A.D."/>
            <person name="Diaz-Garcia L."/>
            <person name="Herrera K."/>
            <person name="Tarazona N.A."/>
            <person name="Sproer C."/>
            <person name="Overmann J."/>
            <person name="Jimenez D.J."/>
        </authorList>
    </citation>
    <scope>NUCLEOTIDE SEQUENCE</scope>
    <source>
        <strain evidence="5">MAG5</strain>
    </source>
</reference>
<keyword evidence="3" id="KW-1133">Transmembrane helix</keyword>
<protein>
    <submittedName>
        <fullName evidence="5">AAA family ATPase</fullName>
    </submittedName>
</protein>
<feature type="domain" description="YhaN AAA" evidence="4">
    <location>
        <begin position="1"/>
        <end position="220"/>
    </location>
</feature>
<dbReference type="InterPro" id="IPR038734">
    <property type="entry name" value="YhaN_AAA"/>
</dbReference>
<accession>A0A9J6ZAJ1</accession>
<dbReference type="EMBL" id="CP097899">
    <property type="protein sequence ID" value="URN93075.1"/>
    <property type="molecule type" value="Genomic_DNA"/>
</dbReference>
<dbReference type="Gene3D" id="3.40.50.300">
    <property type="entry name" value="P-loop containing nucleotide triphosphate hydrolases"/>
    <property type="match status" value="2"/>
</dbReference>
<evidence type="ECO:0000256" key="3">
    <source>
        <dbReference type="SAM" id="Phobius"/>
    </source>
</evidence>
<gene>
    <name evidence="5" type="ORF">NAG76_14640</name>
</gene>
<evidence type="ECO:0000256" key="2">
    <source>
        <dbReference type="SAM" id="MobiDB-lite"/>
    </source>
</evidence>
<keyword evidence="1" id="KW-0175">Coiled coil</keyword>
<evidence type="ECO:0000313" key="6">
    <source>
        <dbReference type="Proteomes" id="UP001056756"/>
    </source>
</evidence>
<name>A0A9J6ZAJ1_9BACL</name>
<evidence type="ECO:0000256" key="1">
    <source>
        <dbReference type="SAM" id="Coils"/>
    </source>
</evidence>
<dbReference type="Pfam" id="PF13514">
    <property type="entry name" value="AAA_27"/>
    <property type="match status" value="1"/>
</dbReference>